<dbReference type="EMBL" id="CADCUN010000008">
    <property type="protein sequence ID" value="CAA9371234.1"/>
    <property type="molecule type" value="Genomic_DNA"/>
</dbReference>
<evidence type="ECO:0000313" key="2">
    <source>
        <dbReference type="EMBL" id="CAA9371234.1"/>
    </source>
</evidence>
<name>A0A6J4MZZ6_9ACTN</name>
<protein>
    <recommendedName>
        <fullName evidence="1">Putative Flp pilus-assembly TadG-like N-terminal domain-containing protein</fullName>
    </recommendedName>
</protein>
<dbReference type="InterPro" id="IPR021202">
    <property type="entry name" value="Rv3654c-like"/>
</dbReference>
<dbReference type="AlphaFoldDB" id="A0A6J4MZZ6"/>
<dbReference type="Pfam" id="PF13400">
    <property type="entry name" value="Tad"/>
    <property type="match status" value="1"/>
</dbReference>
<feature type="domain" description="Putative Flp pilus-assembly TadG-like N-terminal" evidence="1">
    <location>
        <begin position="13"/>
        <end position="60"/>
    </location>
</feature>
<dbReference type="InterPro" id="IPR028087">
    <property type="entry name" value="Tad_N"/>
</dbReference>
<reference evidence="2" key="1">
    <citation type="submission" date="2020-02" db="EMBL/GenBank/DDBJ databases">
        <authorList>
            <person name="Meier V. D."/>
        </authorList>
    </citation>
    <scope>NUCLEOTIDE SEQUENCE</scope>
    <source>
        <strain evidence="2">AVDCRST_MAG60</strain>
    </source>
</reference>
<gene>
    <name evidence="2" type="ORF">AVDCRST_MAG60-81</name>
</gene>
<dbReference type="NCBIfam" id="TIGR03816">
    <property type="entry name" value="tadE_like_DECH"/>
    <property type="match status" value="1"/>
</dbReference>
<organism evidence="2">
    <name type="scientific">uncultured Nocardioides sp</name>
    <dbReference type="NCBI Taxonomy" id="198441"/>
    <lineage>
        <taxon>Bacteria</taxon>
        <taxon>Bacillati</taxon>
        <taxon>Actinomycetota</taxon>
        <taxon>Actinomycetes</taxon>
        <taxon>Propionibacteriales</taxon>
        <taxon>Nocardioidaceae</taxon>
        <taxon>Nocardioides</taxon>
        <taxon>environmental samples</taxon>
    </lineage>
</organism>
<proteinExistence type="predicted"/>
<sequence>MSGSPGCRRREDGSATLLVLAATGVLMFLGLALSVVAAIVVDHRTAQAAADLAALAAASAGTAGGDACATAERIAGANASSLSSCQQDGAVVTVAVSVDGPTLLHRAYDITAQARAGPAGQPP</sequence>
<evidence type="ECO:0000259" key="1">
    <source>
        <dbReference type="Pfam" id="PF13400"/>
    </source>
</evidence>
<accession>A0A6J4MZZ6</accession>